<organism evidence="2 3">
    <name type="scientific">Drouetiella hepatica Uher 2000/2452</name>
    <dbReference type="NCBI Taxonomy" id="904376"/>
    <lineage>
        <taxon>Bacteria</taxon>
        <taxon>Bacillati</taxon>
        <taxon>Cyanobacteriota</taxon>
        <taxon>Cyanophyceae</taxon>
        <taxon>Oculatellales</taxon>
        <taxon>Oculatellaceae</taxon>
        <taxon>Drouetiella</taxon>
    </lineage>
</organism>
<gene>
    <name evidence="2" type="ORF">KME15_11795</name>
</gene>
<proteinExistence type="predicted"/>
<dbReference type="Proteomes" id="UP000757435">
    <property type="component" value="Unassembled WGS sequence"/>
</dbReference>
<name>A0A951QBD8_9CYAN</name>
<dbReference type="InterPro" id="IPR036366">
    <property type="entry name" value="PGBDSf"/>
</dbReference>
<protein>
    <submittedName>
        <fullName evidence="2">Peptidoglycan-binding protein</fullName>
    </submittedName>
</protein>
<dbReference type="AlphaFoldDB" id="A0A951QBD8"/>
<dbReference type="SUPFAM" id="SSF47090">
    <property type="entry name" value="PGBD-like"/>
    <property type="match status" value="1"/>
</dbReference>
<dbReference type="InterPro" id="IPR036365">
    <property type="entry name" value="PGBD-like_sf"/>
</dbReference>
<dbReference type="EMBL" id="JAHHHD010000011">
    <property type="protein sequence ID" value="MBW4659350.1"/>
    <property type="molecule type" value="Genomic_DNA"/>
</dbReference>
<accession>A0A951QBD8</accession>
<sequence length="219" mass="23413">MEALAFLHLAQDYENPELKELCIASNGLSLLIKRSPTKLLSSTGAIALLSLLSTAWVAGLTQAASATVYGAGVYGVDDYGTDVYGRSYRDIRPGVPGYQAVMVRPDGDQPYAEQTCGCAANLCGGYQPVRPQPLPNPDYRPIRPQPVRPAGVFLRRGDTGSDVRYVQDLLRSAGYFNASSTGFYATLTESGVKSFQRDQGLSVDGIVGAQTLAALENRA</sequence>
<evidence type="ECO:0000313" key="3">
    <source>
        <dbReference type="Proteomes" id="UP000757435"/>
    </source>
</evidence>
<dbReference type="InterPro" id="IPR002477">
    <property type="entry name" value="Peptidoglycan-bd-like"/>
</dbReference>
<feature type="domain" description="Peptidoglycan binding-like" evidence="1">
    <location>
        <begin position="159"/>
        <end position="215"/>
    </location>
</feature>
<reference evidence="2" key="2">
    <citation type="journal article" date="2022" name="Microbiol. Resour. Announc.">
        <title>Metagenome Sequencing to Explore Phylogenomics of Terrestrial Cyanobacteria.</title>
        <authorList>
            <person name="Ward R.D."/>
            <person name="Stajich J.E."/>
            <person name="Johansen J.R."/>
            <person name="Huntemann M."/>
            <person name="Clum A."/>
            <person name="Foster B."/>
            <person name="Foster B."/>
            <person name="Roux S."/>
            <person name="Palaniappan K."/>
            <person name="Varghese N."/>
            <person name="Mukherjee S."/>
            <person name="Reddy T.B.K."/>
            <person name="Daum C."/>
            <person name="Copeland A."/>
            <person name="Chen I.A."/>
            <person name="Ivanova N.N."/>
            <person name="Kyrpides N.C."/>
            <person name="Shapiro N."/>
            <person name="Eloe-Fadrosh E.A."/>
            <person name="Pietrasiak N."/>
        </authorList>
    </citation>
    <scope>NUCLEOTIDE SEQUENCE</scope>
    <source>
        <strain evidence="2">UHER 2000/2452</strain>
    </source>
</reference>
<evidence type="ECO:0000313" key="2">
    <source>
        <dbReference type="EMBL" id="MBW4659350.1"/>
    </source>
</evidence>
<dbReference type="Gene3D" id="1.10.101.10">
    <property type="entry name" value="PGBD-like superfamily/PGBD"/>
    <property type="match status" value="1"/>
</dbReference>
<dbReference type="Pfam" id="PF01471">
    <property type="entry name" value="PG_binding_1"/>
    <property type="match status" value="1"/>
</dbReference>
<reference evidence="2" key="1">
    <citation type="submission" date="2021-05" db="EMBL/GenBank/DDBJ databases">
        <authorList>
            <person name="Pietrasiak N."/>
            <person name="Ward R."/>
            <person name="Stajich J.E."/>
            <person name="Kurbessoian T."/>
        </authorList>
    </citation>
    <scope>NUCLEOTIDE SEQUENCE</scope>
    <source>
        <strain evidence="2">UHER 2000/2452</strain>
    </source>
</reference>
<evidence type="ECO:0000259" key="1">
    <source>
        <dbReference type="Pfam" id="PF01471"/>
    </source>
</evidence>
<comment type="caution">
    <text evidence="2">The sequence shown here is derived from an EMBL/GenBank/DDBJ whole genome shotgun (WGS) entry which is preliminary data.</text>
</comment>